<dbReference type="EMBL" id="MU277218">
    <property type="protein sequence ID" value="KAI0060519.1"/>
    <property type="molecule type" value="Genomic_DNA"/>
</dbReference>
<evidence type="ECO:0000313" key="2">
    <source>
        <dbReference type="Proteomes" id="UP000814140"/>
    </source>
</evidence>
<reference evidence="1" key="2">
    <citation type="journal article" date="2022" name="New Phytol.">
        <title>Evolutionary transition to the ectomycorrhizal habit in the genomes of a hyperdiverse lineage of mushroom-forming fungi.</title>
        <authorList>
            <person name="Looney B."/>
            <person name="Miyauchi S."/>
            <person name="Morin E."/>
            <person name="Drula E."/>
            <person name="Courty P.E."/>
            <person name="Kohler A."/>
            <person name="Kuo A."/>
            <person name="LaButti K."/>
            <person name="Pangilinan J."/>
            <person name="Lipzen A."/>
            <person name="Riley R."/>
            <person name="Andreopoulos W."/>
            <person name="He G."/>
            <person name="Johnson J."/>
            <person name="Nolan M."/>
            <person name="Tritt A."/>
            <person name="Barry K.W."/>
            <person name="Grigoriev I.V."/>
            <person name="Nagy L.G."/>
            <person name="Hibbett D."/>
            <person name="Henrissat B."/>
            <person name="Matheny P.B."/>
            <person name="Labbe J."/>
            <person name="Martin F.M."/>
        </authorList>
    </citation>
    <scope>NUCLEOTIDE SEQUENCE</scope>
    <source>
        <strain evidence="1">HHB10654</strain>
    </source>
</reference>
<evidence type="ECO:0000313" key="1">
    <source>
        <dbReference type="EMBL" id="KAI0060519.1"/>
    </source>
</evidence>
<dbReference type="Proteomes" id="UP000814140">
    <property type="component" value="Unassembled WGS sequence"/>
</dbReference>
<name>A0ACB8SV95_9AGAM</name>
<sequence>PMSRQDLDTFQDRVFDAAVANRRLGIPPPRLIVQGEDIKELVKKWKDILAEAVAREDFTRVLSPERHFEIINRSTTPGDAPSLRSFGVGVEQEVISATWMEYQNQPAQYLAPRLDEHWSLAPTPLVDLAGISGRAKDLAVFGAVVATSIVAGLVPFPLSPVFLHFCLHDCDFNSITRDILKEWHPQFAGVMERWKEVGPTGSLEEFRHWVSSYADVDIVAIASRNEQVHESLGAMMVYRAILGNESWKHSDFRNFLKGFLLPCQNTFNFAKAVAAVEGGSEYFFSVLWSYRITGFSSLQEVLQIRLLASVPQNQRTVMLDGEGVPLEDIIKGFLQGQGIPIASEFDTWRTMVDGSVDLSLIDEPEFRPKAFHRAATGQEALQPNAFLMVYLVGDSDTHYPGDLESRERKATLEEGKISWRTCLGTSTIPVSYISRLASQNAQRPDRIRAAIYDWLLRETLTSIGSHGML</sequence>
<accession>A0ACB8SV95</accession>
<keyword evidence="2" id="KW-1185">Reference proteome</keyword>
<proteinExistence type="predicted"/>
<reference evidence="1" key="1">
    <citation type="submission" date="2021-03" db="EMBL/GenBank/DDBJ databases">
        <authorList>
            <consortium name="DOE Joint Genome Institute"/>
            <person name="Ahrendt S."/>
            <person name="Looney B.P."/>
            <person name="Miyauchi S."/>
            <person name="Morin E."/>
            <person name="Drula E."/>
            <person name="Courty P.E."/>
            <person name="Chicoki N."/>
            <person name="Fauchery L."/>
            <person name="Kohler A."/>
            <person name="Kuo A."/>
            <person name="Labutti K."/>
            <person name="Pangilinan J."/>
            <person name="Lipzen A."/>
            <person name="Riley R."/>
            <person name="Andreopoulos W."/>
            <person name="He G."/>
            <person name="Johnson J."/>
            <person name="Barry K.W."/>
            <person name="Grigoriev I.V."/>
            <person name="Nagy L."/>
            <person name="Hibbett D."/>
            <person name="Henrissat B."/>
            <person name="Matheny P.B."/>
            <person name="Labbe J."/>
            <person name="Martin F."/>
        </authorList>
    </citation>
    <scope>NUCLEOTIDE SEQUENCE</scope>
    <source>
        <strain evidence="1">HHB10654</strain>
    </source>
</reference>
<gene>
    <name evidence="1" type="ORF">BV25DRAFT_1807146</name>
</gene>
<comment type="caution">
    <text evidence="1">The sequence shown here is derived from an EMBL/GenBank/DDBJ whole genome shotgun (WGS) entry which is preliminary data.</text>
</comment>
<organism evidence="1 2">
    <name type="scientific">Artomyces pyxidatus</name>
    <dbReference type="NCBI Taxonomy" id="48021"/>
    <lineage>
        <taxon>Eukaryota</taxon>
        <taxon>Fungi</taxon>
        <taxon>Dikarya</taxon>
        <taxon>Basidiomycota</taxon>
        <taxon>Agaricomycotina</taxon>
        <taxon>Agaricomycetes</taxon>
        <taxon>Russulales</taxon>
        <taxon>Auriscalpiaceae</taxon>
        <taxon>Artomyces</taxon>
    </lineage>
</organism>
<protein>
    <submittedName>
        <fullName evidence="1">Uncharacterized protein</fullName>
    </submittedName>
</protein>
<feature type="non-terminal residue" evidence="1">
    <location>
        <position position="1"/>
    </location>
</feature>